<evidence type="ECO:0000313" key="3">
    <source>
        <dbReference type="EMBL" id="MFH5228823.1"/>
    </source>
</evidence>
<keyword evidence="3" id="KW-0503">Monooxygenase</keyword>
<feature type="domain" description="ABM" evidence="1">
    <location>
        <begin position="4"/>
        <end position="93"/>
    </location>
</feature>
<sequence>MSNLNVVAIIEAKPDGVEAVRTALSTLVVATRAEEGCVSYDLSESLASPGTFVVVEVWRSEADLAEHAESAHMKAAFAAVGELLASAPAIHPLNPVDVSG</sequence>
<keyword evidence="7" id="KW-1185">Reference proteome</keyword>
<evidence type="ECO:0000313" key="7">
    <source>
        <dbReference type="Proteomes" id="UP001609219"/>
    </source>
</evidence>
<dbReference type="EC" id="1.-.-.-" evidence="3"/>
<evidence type="ECO:0000259" key="1">
    <source>
        <dbReference type="PROSITE" id="PS51725"/>
    </source>
</evidence>
<dbReference type="Proteomes" id="UP001609176">
    <property type="component" value="Unassembled WGS sequence"/>
</dbReference>
<evidence type="ECO:0000313" key="6">
    <source>
        <dbReference type="Proteomes" id="UP001609176"/>
    </source>
</evidence>
<comment type="caution">
    <text evidence="3">The sequence shown here is derived from an EMBL/GenBank/DDBJ whole genome shotgun (WGS) entry which is preliminary data.</text>
</comment>
<dbReference type="Proteomes" id="UP001609175">
    <property type="component" value="Unassembled WGS sequence"/>
</dbReference>
<organism evidence="3 7">
    <name type="scientific">Antrihabitans spumae</name>
    <dbReference type="NCBI Taxonomy" id="3373370"/>
    <lineage>
        <taxon>Bacteria</taxon>
        <taxon>Bacillati</taxon>
        <taxon>Actinomycetota</taxon>
        <taxon>Actinomycetes</taxon>
        <taxon>Mycobacteriales</taxon>
        <taxon>Nocardiaceae</taxon>
        <taxon>Antrihabitans</taxon>
    </lineage>
</organism>
<dbReference type="EMBL" id="JBIMSO010000033">
    <property type="protein sequence ID" value="MFH5208008.1"/>
    <property type="molecule type" value="Genomic_DNA"/>
</dbReference>
<dbReference type="Proteomes" id="UP001609219">
    <property type="component" value="Unassembled WGS sequence"/>
</dbReference>
<dbReference type="GO" id="GO:0004497">
    <property type="term" value="F:monooxygenase activity"/>
    <property type="evidence" value="ECO:0007669"/>
    <property type="project" value="UniProtKB-KW"/>
</dbReference>
<protein>
    <submittedName>
        <fullName evidence="3">Quinol monooxygenase</fullName>
        <ecNumber evidence="3">1.-.-.-</ecNumber>
    </submittedName>
</protein>
<name>A0ABW7K1C7_9NOCA</name>
<proteinExistence type="predicted"/>
<keyword evidence="3" id="KW-0560">Oxidoreductase</keyword>
<dbReference type="PANTHER" id="PTHR33336:SF3">
    <property type="entry name" value="ABM DOMAIN-CONTAINING PROTEIN"/>
    <property type="match status" value="1"/>
</dbReference>
<dbReference type="PANTHER" id="PTHR33336">
    <property type="entry name" value="QUINOL MONOOXYGENASE YGIN-RELATED"/>
    <property type="match status" value="1"/>
</dbReference>
<accession>A0ABW7K1C7</accession>
<dbReference type="EMBL" id="JBIMSP010000035">
    <property type="protein sequence ID" value="MFH5244061.1"/>
    <property type="molecule type" value="Genomic_DNA"/>
</dbReference>
<dbReference type="EMBL" id="JBIMSN010000038">
    <property type="protein sequence ID" value="MFH5228823.1"/>
    <property type="molecule type" value="Genomic_DNA"/>
</dbReference>
<gene>
    <name evidence="4" type="ORF">ACHIPV_19595</name>
    <name evidence="2" type="ORF">ACHIPZ_07250</name>
    <name evidence="3" type="ORF">ACHIRB_09595</name>
</gene>
<dbReference type="SUPFAM" id="SSF54909">
    <property type="entry name" value="Dimeric alpha+beta barrel"/>
    <property type="match status" value="1"/>
</dbReference>
<dbReference type="InterPro" id="IPR011008">
    <property type="entry name" value="Dimeric_a/b-barrel"/>
</dbReference>
<dbReference type="Pfam" id="PF03992">
    <property type="entry name" value="ABM"/>
    <property type="match status" value="1"/>
</dbReference>
<dbReference type="InterPro" id="IPR007138">
    <property type="entry name" value="ABM_dom"/>
</dbReference>
<reference evidence="5 6" key="1">
    <citation type="submission" date="2024-10" db="EMBL/GenBank/DDBJ databases">
        <authorList>
            <person name="Riesco R."/>
        </authorList>
    </citation>
    <scope>NUCLEOTIDE SEQUENCE [LARGE SCALE GENOMIC DNA]</scope>
    <source>
        <strain evidence="4 6">NCIMB 15448</strain>
        <strain evidence="2 5">NCIMB 15449</strain>
        <strain evidence="3 7">NCIMB 15450</strain>
    </source>
</reference>
<dbReference type="InterPro" id="IPR050744">
    <property type="entry name" value="AI-2_Isomerase_LsrG"/>
</dbReference>
<dbReference type="Gene3D" id="3.30.70.100">
    <property type="match status" value="1"/>
</dbReference>
<evidence type="ECO:0000313" key="4">
    <source>
        <dbReference type="EMBL" id="MFH5244061.1"/>
    </source>
</evidence>
<evidence type="ECO:0000313" key="5">
    <source>
        <dbReference type="Proteomes" id="UP001609175"/>
    </source>
</evidence>
<evidence type="ECO:0000313" key="2">
    <source>
        <dbReference type="EMBL" id="MFH5208008.1"/>
    </source>
</evidence>
<dbReference type="RefSeq" id="WP_395113443.1">
    <property type="nucleotide sequence ID" value="NZ_JBIMSN010000038.1"/>
</dbReference>
<dbReference type="PROSITE" id="PS51725">
    <property type="entry name" value="ABM"/>
    <property type="match status" value="1"/>
</dbReference>